<proteinExistence type="predicted"/>
<sequence>MPTPNFIILYVDDPQKSAAFYQEIVGRDPVESSPGFAMFVLDNGFKLGLWLRPEVEPKATEAGSNAELVFALENNEAVDKAHVDWAAKGRTIVQTPTDMDFGYTFTALDPDGHRLRVYCVAENPV</sequence>
<evidence type="ECO:0000313" key="2">
    <source>
        <dbReference type="EMBL" id="MBD0413696.1"/>
    </source>
</evidence>
<organism evidence="2 3">
    <name type="scientific">Oryzicola mucosus</name>
    <dbReference type="NCBI Taxonomy" id="2767425"/>
    <lineage>
        <taxon>Bacteria</taxon>
        <taxon>Pseudomonadati</taxon>
        <taxon>Pseudomonadota</taxon>
        <taxon>Alphaproteobacteria</taxon>
        <taxon>Hyphomicrobiales</taxon>
        <taxon>Phyllobacteriaceae</taxon>
        <taxon>Oryzicola</taxon>
    </lineage>
</organism>
<gene>
    <name evidence="2" type="ORF">ICI42_03415</name>
</gene>
<dbReference type="PROSITE" id="PS51819">
    <property type="entry name" value="VOC"/>
    <property type="match status" value="1"/>
</dbReference>
<dbReference type="Pfam" id="PF00903">
    <property type="entry name" value="Glyoxalase"/>
    <property type="match status" value="1"/>
</dbReference>
<comment type="caution">
    <text evidence="2">The sequence shown here is derived from an EMBL/GenBank/DDBJ whole genome shotgun (WGS) entry which is preliminary data.</text>
</comment>
<accession>A0A8J6TWJ8</accession>
<keyword evidence="3" id="KW-1185">Reference proteome</keyword>
<dbReference type="PANTHER" id="PTHR36503:SF1">
    <property type="entry name" value="BLR2520 PROTEIN"/>
    <property type="match status" value="1"/>
</dbReference>
<dbReference type="InterPro" id="IPR029068">
    <property type="entry name" value="Glyas_Bleomycin-R_OHBP_Dase"/>
</dbReference>
<dbReference type="Gene3D" id="3.30.720.110">
    <property type="match status" value="1"/>
</dbReference>
<dbReference type="AlphaFoldDB" id="A0A8J6TWJ8"/>
<name>A0A8J6TWJ8_9HYPH</name>
<dbReference type="InterPro" id="IPR037523">
    <property type="entry name" value="VOC_core"/>
</dbReference>
<dbReference type="InterPro" id="IPR026275">
    <property type="entry name" value="Glyoxalase/dOase/EhpR"/>
</dbReference>
<dbReference type="PANTHER" id="PTHR36503">
    <property type="entry name" value="BLR2520 PROTEIN"/>
    <property type="match status" value="1"/>
</dbReference>
<dbReference type="PIRSF" id="PIRSF039020">
    <property type="entry name" value="EhpR"/>
    <property type="match status" value="1"/>
</dbReference>
<dbReference type="InterPro" id="IPR004360">
    <property type="entry name" value="Glyas_Fos-R_dOase_dom"/>
</dbReference>
<evidence type="ECO:0000259" key="1">
    <source>
        <dbReference type="PROSITE" id="PS51819"/>
    </source>
</evidence>
<protein>
    <submittedName>
        <fullName evidence="2">VOC family protein</fullName>
    </submittedName>
</protein>
<evidence type="ECO:0000313" key="3">
    <source>
        <dbReference type="Proteomes" id="UP000643405"/>
    </source>
</evidence>
<dbReference type="EMBL" id="JACVVX010000001">
    <property type="protein sequence ID" value="MBD0413696.1"/>
    <property type="molecule type" value="Genomic_DNA"/>
</dbReference>
<dbReference type="Proteomes" id="UP000643405">
    <property type="component" value="Unassembled WGS sequence"/>
</dbReference>
<dbReference type="RefSeq" id="WP_188163108.1">
    <property type="nucleotide sequence ID" value="NZ_JACVVX010000001.1"/>
</dbReference>
<dbReference type="Gene3D" id="3.30.720.120">
    <property type="match status" value="1"/>
</dbReference>
<dbReference type="SUPFAM" id="SSF54593">
    <property type="entry name" value="Glyoxalase/Bleomycin resistance protein/Dihydroxybiphenyl dioxygenase"/>
    <property type="match status" value="1"/>
</dbReference>
<feature type="domain" description="VOC" evidence="1">
    <location>
        <begin position="3"/>
        <end position="120"/>
    </location>
</feature>
<reference evidence="2" key="1">
    <citation type="submission" date="2020-09" db="EMBL/GenBank/DDBJ databases">
        <title>Genome seq and assembly of Tianweitania sp.</title>
        <authorList>
            <person name="Chhetri G."/>
        </authorList>
    </citation>
    <scope>NUCLEOTIDE SEQUENCE</scope>
    <source>
        <strain evidence="2">Rool2</strain>
    </source>
</reference>